<feature type="compositionally biased region" description="Pro residues" evidence="2">
    <location>
        <begin position="1066"/>
        <end position="1077"/>
    </location>
</feature>
<feature type="compositionally biased region" description="Polar residues" evidence="2">
    <location>
        <begin position="654"/>
        <end position="666"/>
    </location>
</feature>
<feature type="compositionally biased region" description="Pro residues" evidence="2">
    <location>
        <begin position="2230"/>
        <end position="2248"/>
    </location>
</feature>
<feature type="compositionally biased region" description="Low complexity" evidence="2">
    <location>
        <begin position="1521"/>
        <end position="1533"/>
    </location>
</feature>
<feature type="region of interest" description="Disordered" evidence="2">
    <location>
        <begin position="1797"/>
        <end position="2074"/>
    </location>
</feature>
<feature type="region of interest" description="Disordered" evidence="2">
    <location>
        <begin position="56"/>
        <end position="79"/>
    </location>
</feature>
<dbReference type="GO" id="GO:0008270">
    <property type="term" value="F:zinc ion binding"/>
    <property type="evidence" value="ECO:0007669"/>
    <property type="project" value="UniProtKB-KW"/>
</dbReference>
<feature type="compositionally biased region" description="Low complexity" evidence="2">
    <location>
        <begin position="236"/>
        <end position="252"/>
    </location>
</feature>
<feature type="compositionally biased region" description="Polar residues" evidence="2">
    <location>
        <begin position="1436"/>
        <end position="1447"/>
    </location>
</feature>
<feature type="region of interest" description="Disordered" evidence="2">
    <location>
        <begin position="110"/>
        <end position="153"/>
    </location>
</feature>
<dbReference type="EMBL" id="AZST01000333">
    <property type="protein sequence ID" value="KEP49698.1"/>
    <property type="molecule type" value="Genomic_DNA"/>
</dbReference>
<evidence type="ECO:0000256" key="1">
    <source>
        <dbReference type="PROSITE-ProRule" id="PRU00723"/>
    </source>
</evidence>
<feature type="compositionally biased region" description="Polar residues" evidence="2">
    <location>
        <begin position="1869"/>
        <end position="1899"/>
    </location>
</feature>
<feature type="compositionally biased region" description="Polar residues" evidence="2">
    <location>
        <begin position="2309"/>
        <end position="2320"/>
    </location>
</feature>
<feature type="compositionally biased region" description="Acidic residues" evidence="2">
    <location>
        <begin position="616"/>
        <end position="631"/>
    </location>
</feature>
<sequence length="2880" mass="307176">MSTPGPTWRVKRTPCPFYQSGRCIFKHKCNFIHDGDINMRRADVRAHVPVYRRTPENSVDSFSSSEEDEPVQEHHIDEHSAAAPSLIFSSIYGPRPNSINRLQLANVDLPVSPESLPHTPPRTSRPPSHHSAHNHLNITSPTPSRPLSSSLGIGIGGRAQGGLAEVFTAIANTQTQALSTALPPSSAGSLPSPLSLSPKSPASSIQEVIVKDEGYSLEQLPFKLTLSNQSSLLLNRTSRAAQRRSSSLPQRQDTSSSSGGDPNKRPTNLSAPERLSISSLPRHPGDRPISVSSVEYVEEEEQADDEQDEEEQEIVDESPSFEALQPYPRDVSGEPSPDPFRQGFIPPAPPLPPAQPPKSQARNNSDRYIDHELVIDELEERLGVEPTRRRRARSNAVPNPGSSGTSPNRSTSQPDGKPTTTIRERKPPIELPKSNVDMAAARDMLGAMFAKRNQQVEEKIEEKVEEHSSDEHSFLPVDWDIGSMAGLDEEDRPEKQEDPTPPEPTVVQHASIAARRKSTAVRRESTVVRRESTVVRRESANVRRESVNVRRKSTTQSRTPIPIPQHSPPIPTSQLASPDAHPQTPSTPSTIPETPNTRFTQSTQPTPSSDHGFGETDTDDEHPEDLADLIEAEPVVLSTPRSVVLRREVGRETSLPSRTGTGNGSITPGVWTPRHESGAWTPAHGSVIGGSGGLQIIESPTVERGPFERRQSVGRSQPTLNERRRSTSGLRIEDLSQSTISDVTLDTVSGQTEDVSPVSRPVVSDRALVSAPIAAPAASAAPILGSVSPLGNGLGLGLSSVPSTPLELISGNGLGSGSGVLASDIVSPPSTSTPSGSITSLGNALGLEADSGSDMASSAPSGSFSDFVGSSPVLSVASEQIPQAAPVDPISPPLVALDSVPPVVSTSEPTIVPRSISLSPVASPSSPASPYSAPSIEPVHEPPVASTSSPLVKPTVPRVETLVSSTVPESAPQVPSHPTPEVPAHQAHRAEPDSPDPVMDEPLSKPTSPQPIAPSLPPAISAPAQAPSPISVSSPLPVLERSPMLPPLSPLAPLSPILPSSASVSPSPPEPLSPEPLSPAASSSPPTTSSLPGSPSPALSIVPPTSSTPEPQLSEPQSILSSTKALSADVATPISALSRSASLESERASPDLPSLSENHLLPETPLMPKSPSLEAQLSPVLSESTSTPREVAPERTELDSSPSPEPAPEPDLIPSPKSSAGVPIAPSELLSSPGSPQSSKSISRGPSASKESTGLPQPPSLPERSLVSESLETPEALESPEASPLPEDAQVPKSSQSLAPSLSPVVSIADLSPPLGYSPRSRSQSLEVGEPVPTLATPPAALPTPHSPRSLPAASPSPDPGSSFAVPEASSPGPSYPNASLLEPTLLDDPCPLSEPTSGSVLPASPESPLPEPASPPKPSEPAVVSEPSELFESISLPNTSPPSNTCLPDVSIPLEPSSSPRPSLPSPPLEQAELPEPSPLLDPSSLHESSLLITPPLFEPPPWPGLSVTPKPSPPPLPVSSPHEPSLLELSPSPDPTPLPDVHLVPGPSSEPQLPPTEGLQWPEKPVESVPSGELLNDSQGQRELQVTPDHRQVRGTLDPLSPWGSLRPRKPPSVQNTLDDGQPLPKSSLLFDSASLPADSPLGSRTPSPRLPTLPQDSPLLQYAPPLEYIQSVESTERFEDDRLPERSGEPWSPSPVEKSQRSQRSSLSEIPSLSDFAPPIPRSNTVLQYVRTATLSSESQTASEPSSKSRPRSQLKPLRLSLLHGLGTLPGAIITPVSANTVIPSPGLLSEAATPTPTAMYPTPSSAHPAQVPINMRSAPQSPPAAEETSETTALPEPEPTHGLGGLDSVSWFGSKQSARHGTLSAARQSIRRSVQGSTRSSLSHDTTVVNSTRSPTPAAGEQSLPQPSVEYEDVRPLPMIWDDESEVGSKASSSRRGTRSPTQSQSRTVPALEPSSTDTALKTPDRLDTVPRYPTFVHAGTSSPRNSEGRPPMPSSPVASEPSLEPHSVQQSEVEPTVPRNRQWADTINRDSIGSLPDFSAPAPSTQMPDGQSLESQEPHTPNKRKDRRHYMKIPNTAPLAISPRRVSPSIMQRSQEEGMGSYEQDVASQDEMQSYSTFDTASLERGLRMPMREGTNGPWMTEYFTNSPSSFHGSQIGSIHSASSSLSIRAKAMATRQSVSSSKQVNGPVYIEDGTFGNPGPGPSTMKTYSERRQSAKALGSPIAMQPPSPERAPSVPKTPQPRIPADSPKRTSRQLSLASIDATPRNAHGALQLKVSSAESITESEMNTQPGIPSPGIQLPAQIHSNEVSPTEQRSPYKALSLSSPSPGRHPPTPLTAPSPLQILRRNLMARTSPESPRFVSPQTKFSKLPESRPFRHQHHASASLAPMAPRRDEFRNAPMSAPGPRDRRSLTPNARFAATPSIPGSPALSAHSTISQTKPLLFFAIAKNSAQEVERLLQDGEVKPNDKAGPEDLPALAFTLANEQLSDKTQIVKSLLSHGADPSSVLHRTTGSGQFDDADLALTTRIEQGMNPAIRYYLNRKQMTIPALQAELLEKHNFGGLTRAGFSIIGQDAALEELIRVVAGHCRRQALNPLVVVFSGGPGCGKSLLASKIGPLLHVPYFTVNMTNLRNEAALFNYISMTTKVGQPQVLTPHSSAFIPLIRIQIPLMDFLRNNQGQRCVVVLEEIEKAADKTVWHSLLMPWELGKATVISPTTNEQIDIDTSQVIWIATSNSGDDATLKFFAERSRPSERGESALVRLAHNPRPREDNFTRKDYLQLMQAVRKRLGELLGSSMISRVSSVLPFLPFTEDEVYALASESLSAMRAEQKGDQNYQDVDWEELLQQAVGEYIPGEGARSVHRAVQRAFDEIAEW</sequence>
<feature type="compositionally biased region" description="Polar residues" evidence="2">
    <location>
        <begin position="1705"/>
        <end position="1714"/>
    </location>
</feature>
<dbReference type="PROSITE" id="PS50103">
    <property type="entry name" value="ZF_C3H1"/>
    <property type="match status" value="1"/>
</dbReference>
<dbReference type="InterPro" id="IPR027417">
    <property type="entry name" value="P-loop_NTPase"/>
</dbReference>
<organism evidence="4 5">
    <name type="scientific">Rhizoctonia solani 123E</name>
    <dbReference type="NCBI Taxonomy" id="1423351"/>
    <lineage>
        <taxon>Eukaryota</taxon>
        <taxon>Fungi</taxon>
        <taxon>Dikarya</taxon>
        <taxon>Basidiomycota</taxon>
        <taxon>Agaricomycotina</taxon>
        <taxon>Agaricomycetes</taxon>
        <taxon>Cantharellales</taxon>
        <taxon>Ceratobasidiaceae</taxon>
        <taxon>Rhizoctonia</taxon>
    </lineage>
</organism>
<feature type="compositionally biased region" description="Pro residues" evidence="2">
    <location>
        <begin position="2334"/>
        <end position="2343"/>
    </location>
</feature>
<dbReference type="CDD" id="cd00009">
    <property type="entry name" value="AAA"/>
    <property type="match status" value="1"/>
</dbReference>
<gene>
    <name evidence="4" type="ORF">V565_095040</name>
</gene>
<feature type="compositionally biased region" description="Polar residues" evidence="2">
    <location>
        <begin position="396"/>
        <end position="421"/>
    </location>
</feature>
<dbReference type="STRING" id="1423351.A0A074RYL3"/>
<evidence type="ECO:0000259" key="3">
    <source>
        <dbReference type="PROSITE" id="PS50103"/>
    </source>
</evidence>
<feature type="compositionally biased region" description="Basic and acidic residues" evidence="2">
    <location>
        <begin position="521"/>
        <end position="548"/>
    </location>
</feature>
<proteinExistence type="predicted"/>
<feature type="region of interest" description="Disordered" evidence="2">
    <location>
        <begin position="916"/>
        <end position="1757"/>
    </location>
</feature>
<name>A0A074RYL3_9AGAM</name>
<feature type="compositionally biased region" description="Low complexity" evidence="2">
    <location>
        <begin position="1421"/>
        <end position="1431"/>
    </location>
</feature>
<keyword evidence="1" id="KW-0863">Zinc-finger</keyword>
<feature type="compositionally biased region" description="Polar residues" evidence="2">
    <location>
        <begin position="1103"/>
        <end position="1125"/>
    </location>
</feature>
<feature type="compositionally biased region" description="Low complexity" evidence="2">
    <location>
        <begin position="1347"/>
        <end position="1365"/>
    </location>
</feature>
<feature type="compositionally biased region" description="Acidic residues" evidence="2">
    <location>
        <begin position="296"/>
        <end position="316"/>
    </location>
</feature>
<feature type="region of interest" description="Disordered" evidence="2">
    <location>
        <begin position="180"/>
        <end position="200"/>
    </location>
</feature>
<dbReference type="InterPro" id="IPR011704">
    <property type="entry name" value="ATPase_dyneun-rel_AAA"/>
</dbReference>
<feature type="compositionally biased region" description="Pro residues" evidence="2">
    <location>
        <begin position="346"/>
        <end position="356"/>
    </location>
</feature>
<evidence type="ECO:0000313" key="4">
    <source>
        <dbReference type="EMBL" id="KEP49698.1"/>
    </source>
</evidence>
<feature type="compositionally biased region" description="Low complexity" evidence="2">
    <location>
        <begin position="1051"/>
        <end position="1065"/>
    </location>
</feature>
<feature type="compositionally biased region" description="Polar residues" evidence="2">
    <location>
        <begin position="1934"/>
        <end position="1964"/>
    </location>
</feature>
<dbReference type="Proteomes" id="UP000027456">
    <property type="component" value="Unassembled WGS sequence"/>
</dbReference>
<feature type="compositionally biased region" description="Pro residues" evidence="2">
    <location>
        <begin position="561"/>
        <end position="571"/>
    </location>
</feature>
<protein>
    <submittedName>
        <fullName evidence="4">AAA family ATPase</fullName>
    </submittedName>
</protein>
<dbReference type="HOGENOM" id="CLU_225290_0_0_1"/>
<dbReference type="OrthoDB" id="47330at2759"/>
<reference evidence="4 5" key="1">
    <citation type="submission" date="2013-12" db="EMBL/GenBank/DDBJ databases">
        <authorList>
            <person name="Cubeta M."/>
            <person name="Pakala S."/>
            <person name="Fedorova N."/>
            <person name="Thomas E."/>
            <person name="Dean R."/>
            <person name="Jabaji S."/>
            <person name="Neate S."/>
            <person name="Toda T."/>
            <person name="Tavantzis S."/>
            <person name="Vilgalys R."/>
            <person name="Bharathan N."/>
            <person name="Pakala S."/>
            <person name="Losada L.S."/>
            <person name="Zafar N."/>
            <person name="Nierman W."/>
        </authorList>
    </citation>
    <scope>NUCLEOTIDE SEQUENCE [LARGE SCALE GENOMIC DNA]</scope>
    <source>
        <strain evidence="4 5">123E</strain>
    </source>
</reference>
<feature type="compositionally biased region" description="Low complexity" evidence="2">
    <location>
        <begin position="1018"/>
        <end position="1043"/>
    </location>
</feature>
<comment type="caution">
    <text evidence="4">The sequence shown here is derived from an EMBL/GenBank/DDBJ whole genome shotgun (WGS) entry which is preliminary data.</text>
</comment>
<keyword evidence="1" id="KW-0862">Zinc</keyword>
<dbReference type="GO" id="GO:0005524">
    <property type="term" value="F:ATP binding"/>
    <property type="evidence" value="ECO:0007669"/>
    <property type="project" value="InterPro"/>
</dbReference>
<feature type="compositionally biased region" description="Low complexity" evidence="2">
    <location>
        <begin position="1452"/>
        <end position="1462"/>
    </location>
</feature>
<dbReference type="InterPro" id="IPR003593">
    <property type="entry name" value="AAA+_ATPase"/>
</dbReference>
<feature type="region of interest" description="Disordered" evidence="2">
    <location>
        <begin position="700"/>
        <end position="729"/>
    </location>
</feature>
<feature type="compositionally biased region" description="Polar residues" evidence="2">
    <location>
        <begin position="598"/>
        <end position="609"/>
    </location>
</feature>
<feature type="compositionally biased region" description="Basic and acidic residues" evidence="2">
    <location>
        <begin position="454"/>
        <end position="473"/>
    </location>
</feature>
<evidence type="ECO:0000313" key="5">
    <source>
        <dbReference type="Proteomes" id="UP000027456"/>
    </source>
</evidence>
<feature type="compositionally biased region" description="Low complexity" evidence="2">
    <location>
        <begin position="1797"/>
        <end position="1810"/>
    </location>
</feature>
<feature type="compositionally biased region" description="Low complexity" evidence="2">
    <location>
        <begin position="1226"/>
        <end position="1247"/>
    </location>
</feature>
<feature type="compositionally biased region" description="Low complexity" evidence="2">
    <location>
        <begin position="916"/>
        <end position="935"/>
    </location>
</feature>
<accession>A0A074RYL3</accession>
<feature type="compositionally biased region" description="Pro residues" evidence="2">
    <location>
        <begin position="1406"/>
        <end position="1420"/>
    </location>
</feature>
<feature type="region of interest" description="Disordered" evidence="2">
    <location>
        <begin position="2357"/>
        <end position="2418"/>
    </location>
</feature>
<keyword evidence="1" id="KW-0479">Metal-binding</keyword>
<feature type="compositionally biased region" description="Low complexity" evidence="2">
    <location>
        <begin position="582"/>
        <end position="597"/>
    </location>
</feature>
<feature type="compositionally biased region" description="Low complexity" evidence="2">
    <location>
        <begin position="1078"/>
        <end position="1100"/>
    </location>
</feature>
<feature type="compositionally biased region" description="Polar residues" evidence="2">
    <location>
        <begin position="1173"/>
        <end position="1188"/>
    </location>
</feature>
<dbReference type="Gene3D" id="3.40.50.300">
    <property type="entry name" value="P-loop containing nucleotide triphosphate hydrolases"/>
    <property type="match status" value="1"/>
</dbReference>
<keyword evidence="5" id="KW-1185">Reference proteome</keyword>
<feature type="compositionally biased region" description="Polar residues" evidence="2">
    <location>
        <begin position="253"/>
        <end position="270"/>
    </location>
</feature>
<feature type="region of interest" description="Disordered" evidence="2">
    <location>
        <begin position="648"/>
        <end position="675"/>
    </location>
</feature>
<feature type="compositionally biased region" description="Polar residues" evidence="2">
    <location>
        <begin position="1725"/>
        <end position="1738"/>
    </location>
</feature>
<feature type="compositionally biased region" description="Low complexity" evidence="2">
    <location>
        <begin position="1739"/>
        <end position="1751"/>
    </location>
</feature>
<feature type="compositionally biased region" description="Low complexity" evidence="2">
    <location>
        <begin position="139"/>
        <end position="152"/>
    </location>
</feature>
<feature type="compositionally biased region" description="Low complexity" evidence="2">
    <location>
        <begin position="1480"/>
        <end position="1497"/>
    </location>
</feature>
<dbReference type="Pfam" id="PF07728">
    <property type="entry name" value="AAA_5"/>
    <property type="match status" value="1"/>
</dbReference>
<feature type="domain" description="C3H1-type" evidence="3">
    <location>
        <begin position="9"/>
        <end position="36"/>
    </location>
</feature>
<dbReference type="InterPro" id="IPR000571">
    <property type="entry name" value="Znf_CCCH"/>
</dbReference>
<evidence type="ECO:0000256" key="2">
    <source>
        <dbReference type="SAM" id="MobiDB-lite"/>
    </source>
</evidence>
<dbReference type="SMART" id="SM00382">
    <property type="entry name" value="AAA"/>
    <property type="match status" value="1"/>
</dbReference>
<dbReference type="SUPFAM" id="SSF52540">
    <property type="entry name" value="P-loop containing nucleoside triphosphate hydrolases"/>
    <property type="match status" value="1"/>
</dbReference>
<feature type="compositionally biased region" description="Basic and acidic residues" evidence="2">
    <location>
        <begin position="1677"/>
        <end position="1691"/>
    </location>
</feature>
<dbReference type="GO" id="GO:0016887">
    <property type="term" value="F:ATP hydrolysis activity"/>
    <property type="evidence" value="ECO:0007669"/>
    <property type="project" value="InterPro"/>
</dbReference>
<feature type="compositionally biased region" description="Pro residues" evidence="2">
    <location>
        <begin position="1008"/>
        <end position="1017"/>
    </location>
</feature>
<feature type="region of interest" description="Disordered" evidence="2">
    <location>
        <begin position="2285"/>
        <end position="2345"/>
    </location>
</feature>
<feature type="region of interest" description="Disordered" evidence="2">
    <location>
        <begin position="236"/>
        <end position="634"/>
    </location>
</feature>
<feature type="compositionally biased region" description="Polar residues" evidence="2">
    <location>
        <begin position="2285"/>
        <end position="2297"/>
    </location>
</feature>
<feature type="compositionally biased region" description="Pro residues" evidence="2">
    <location>
        <begin position="1203"/>
        <end position="1213"/>
    </location>
</feature>
<feature type="compositionally biased region" description="Polar residues" evidence="2">
    <location>
        <begin position="2047"/>
        <end position="2064"/>
    </location>
</feature>
<feature type="zinc finger region" description="C3H1-type" evidence="1">
    <location>
        <begin position="9"/>
        <end position="36"/>
    </location>
</feature>
<feature type="region of interest" description="Disordered" evidence="2">
    <location>
        <begin position="2183"/>
        <end position="2270"/>
    </location>
</feature>
<feature type="compositionally biased region" description="Basic and acidic residues" evidence="2">
    <location>
        <begin position="364"/>
        <end position="387"/>
    </location>
</feature>